<keyword evidence="1" id="KW-0812">Transmembrane</keyword>
<reference evidence="2 3" key="1">
    <citation type="journal article" date="2020" name="G3 (Bethesda)">
        <title>Draft Genome of the Common Snapping Turtle, Chelydra serpentina, a Model for Phenotypic Plasticity in Reptiles.</title>
        <authorList>
            <person name="Das D."/>
            <person name="Singh S.K."/>
            <person name="Bierstedt J."/>
            <person name="Erickson A."/>
            <person name="Galli G.L.J."/>
            <person name="Crossley D.A. 2nd"/>
            <person name="Rhen T."/>
        </authorList>
    </citation>
    <scope>NUCLEOTIDE SEQUENCE [LARGE SCALE GENOMIC DNA]</scope>
    <source>
        <strain evidence="2">KW</strain>
    </source>
</reference>
<feature type="transmembrane region" description="Helical" evidence="1">
    <location>
        <begin position="49"/>
        <end position="67"/>
    </location>
</feature>
<comment type="caution">
    <text evidence="2">The sequence shown here is derived from an EMBL/GenBank/DDBJ whole genome shotgun (WGS) entry which is preliminary data.</text>
</comment>
<dbReference type="EMBL" id="JAHGAV010003743">
    <property type="protein sequence ID" value="KAG6920825.1"/>
    <property type="molecule type" value="Genomic_DNA"/>
</dbReference>
<dbReference type="Proteomes" id="UP000765507">
    <property type="component" value="Unassembled WGS sequence"/>
</dbReference>
<accession>A0A8T1RWU1</accession>
<name>A0A8T1RWU1_CHESE</name>
<organism evidence="2 3">
    <name type="scientific">Chelydra serpentina</name>
    <name type="common">Snapping turtle</name>
    <name type="synonym">Testudo serpentina</name>
    <dbReference type="NCBI Taxonomy" id="8475"/>
    <lineage>
        <taxon>Eukaryota</taxon>
        <taxon>Metazoa</taxon>
        <taxon>Chordata</taxon>
        <taxon>Craniata</taxon>
        <taxon>Vertebrata</taxon>
        <taxon>Euteleostomi</taxon>
        <taxon>Archelosauria</taxon>
        <taxon>Testudinata</taxon>
        <taxon>Testudines</taxon>
        <taxon>Cryptodira</taxon>
        <taxon>Durocryptodira</taxon>
        <taxon>Americhelydia</taxon>
        <taxon>Chelydroidea</taxon>
        <taxon>Chelydridae</taxon>
        <taxon>Chelydra</taxon>
    </lineage>
</organism>
<gene>
    <name evidence="2" type="ORF">G0U57_013470</name>
</gene>
<evidence type="ECO:0000313" key="2">
    <source>
        <dbReference type="EMBL" id="KAG6920825.1"/>
    </source>
</evidence>
<keyword evidence="1" id="KW-1133">Transmembrane helix</keyword>
<feature type="non-terminal residue" evidence="2">
    <location>
        <position position="1"/>
    </location>
</feature>
<proteinExistence type="predicted"/>
<evidence type="ECO:0000313" key="3">
    <source>
        <dbReference type="Proteomes" id="UP000765507"/>
    </source>
</evidence>
<keyword evidence="1" id="KW-0472">Membrane</keyword>
<protein>
    <submittedName>
        <fullName evidence="2">Uncharacterized protein</fullName>
    </submittedName>
</protein>
<evidence type="ECO:0000256" key="1">
    <source>
        <dbReference type="SAM" id="Phobius"/>
    </source>
</evidence>
<sequence length="68" mass="7352">MWSAAGYTGSEEPLQRVSCIGCSGHLETGREPEPRRNCRKCNYYKKHTIVLAVALAAVSSGLITATVL</sequence>
<dbReference type="AlphaFoldDB" id="A0A8T1RWU1"/>
<keyword evidence="3" id="KW-1185">Reference proteome</keyword>